<evidence type="ECO:0000313" key="2">
    <source>
        <dbReference type="Proteomes" id="UP000095347"/>
    </source>
</evidence>
<organism evidence="1 2">
    <name type="scientific">Magnetovibrio blakemorei</name>
    <dbReference type="NCBI Taxonomy" id="28181"/>
    <lineage>
        <taxon>Bacteria</taxon>
        <taxon>Pseudomonadati</taxon>
        <taxon>Pseudomonadota</taxon>
        <taxon>Alphaproteobacteria</taxon>
        <taxon>Rhodospirillales</taxon>
        <taxon>Magnetovibrionaceae</taxon>
        <taxon>Magnetovibrio</taxon>
    </lineage>
</organism>
<reference evidence="2" key="1">
    <citation type="submission" date="2016-07" db="EMBL/GenBank/DDBJ databases">
        <authorList>
            <person name="Florea S."/>
            <person name="Webb J.S."/>
            <person name="Jaromczyk J."/>
            <person name="Schardl C.L."/>
        </authorList>
    </citation>
    <scope>NUCLEOTIDE SEQUENCE [LARGE SCALE GENOMIC DNA]</scope>
    <source>
        <strain evidence="2">MV-1</strain>
    </source>
</reference>
<protein>
    <recommendedName>
        <fullName evidence="3">PAS fold-4 domain-containing protein</fullName>
    </recommendedName>
</protein>
<dbReference type="EMBL" id="MCGG01000013">
    <property type="protein sequence ID" value="OEJ68497.1"/>
    <property type="molecule type" value="Genomic_DNA"/>
</dbReference>
<comment type="caution">
    <text evidence="1">The sequence shown here is derived from an EMBL/GenBank/DDBJ whole genome shotgun (WGS) entry which is preliminary data.</text>
</comment>
<gene>
    <name evidence="1" type="ORF">BEN30_06100</name>
</gene>
<accession>A0A1E5Q9V7</accession>
<dbReference type="Proteomes" id="UP000095347">
    <property type="component" value="Unassembled WGS sequence"/>
</dbReference>
<name>A0A1E5Q9V7_9PROT</name>
<proteinExistence type="predicted"/>
<sequence>MSDPLYSYEIYDNLPMQIAILDRQGLIEYTNSAWHAFAIENGYQGGMFKGTNYAELCLNVEGVEKDQAKSFAVGLKEVLAGLTNKFEQV</sequence>
<evidence type="ECO:0008006" key="3">
    <source>
        <dbReference type="Google" id="ProtNLM"/>
    </source>
</evidence>
<dbReference type="AlphaFoldDB" id="A0A1E5Q9V7"/>
<evidence type="ECO:0000313" key="1">
    <source>
        <dbReference type="EMBL" id="OEJ68497.1"/>
    </source>
</evidence>
<dbReference type="STRING" id="28181.BEN30_06100"/>
<keyword evidence="2" id="KW-1185">Reference proteome</keyword>